<comment type="caution">
    <text evidence="1">The sequence shown here is derived from an EMBL/GenBank/DDBJ whole genome shotgun (WGS) entry which is preliminary data.</text>
</comment>
<organism evidence="1 2">
    <name type="scientific">Parabacteroides faecis</name>
    <dbReference type="NCBI Taxonomy" id="1217282"/>
    <lineage>
        <taxon>Bacteria</taxon>
        <taxon>Pseudomonadati</taxon>
        <taxon>Bacteroidota</taxon>
        <taxon>Bacteroidia</taxon>
        <taxon>Bacteroidales</taxon>
        <taxon>Tannerellaceae</taxon>
        <taxon>Parabacteroides</taxon>
    </lineage>
</organism>
<name>A0ABR6KPG4_9BACT</name>
<keyword evidence="2" id="KW-1185">Reference proteome</keyword>
<proteinExistence type="predicted"/>
<gene>
    <name evidence="1" type="ORF">GGQ57_002638</name>
</gene>
<dbReference type="Proteomes" id="UP000533637">
    <property type="component" value="Unassembled WGS sequence"/>
</dbReference>
<accession>A0ABR6KPG4</accession>
<protein>
    <recommendedName>
        <fullName evidence="3">Transposase</fullName>
    </recommendedName>
</protein>
<evidence type="ECO:0008006" key="3">
    <source>
        <dbReference type="Google" id="ProtNLM"/>
    </source>
</evidence>
<evidence type="ECO:0000313" key="1">
    <source>
        <dbReference type="EMBL" id="MBB4622738.1"/>
    </source>
</evidence>
<evidence type="ECO:0000313" key="2">
    <source>
        <dbReference type="Proteomes" id="UP000533637"/>
    </source>
</evidence>
<sequence>MGDNYNDSFTAELNDENLRTRIQGELLNQ</sequence>
<reference evidence="1 2" key="1">
    <citation type="submission" date="2020-08" db="EMBL/GenBank/DDBJ databases">
        <title>Genomic Encyclopedia of Type Strains, Phase IV (KMG-IV): sequencing the most valuable type-strain genomes for metagenomic binning, comparative biology and taxonomic classification.</title>
        <authorList>
            <person name="Goeker M."/>
        </authorList>
    </citation>
    <scope>NUCLEOTIDE SEQUENCE [LARGE SCALE GENOMIC DNA]</scope>
    <source>
        <strain evidence="1 2">DSM 102983</strain>
    </source>
</reference>
<dbReference type="EMBL" id="JACHOC010000004">
    <property type="protein sequence ID" value="MBB4622738.1"/>
    <property type="molecule type" value="Genomic_DNA"/>
</dbReference>